<evidence type="ECO:0000313" key="8">
    <source>
        <dbReference type="EMBL" id="MFD1786092.1"/>
    </source>
</evidence>
<proteinExistence type="inferred from homology"/>
<sequence length="234" mass="23458">MATTPSSFDTAMKNAGIARNASATAAGTAAKQPSKSLSEMGPGDFIALLTAQMKNQDPFEPVDNSQMVAQMAQFSSLAGISEMGTTLKSISTKLSGGASDAAAYVGKTVLTEGKTAYPRSGGGFAGAIELDDAVSSLKLTIKDASGTTVRTIDLPAQAAGTASYDWDGKAEDGTDVTGGPFTVTAAAANNGSAVTARTLVWAPVTSVSMPQGSDPVLDIAGVGKVKTTAVRAIA</sequence>
<reference evidence="9" key="1">
    <citation type="journal article" date="2019" name="Int. J. Syst. Evol. Microbiol.">
        <title>The Global Catalogue of Microorganisms (GCM) 10K type strain sequencing project: providing services to taxonomists for standard genome sequencing and annotation.</title>
        <authorList>
            <consortium name="The Broad Institute Genomics Platform"/>
            <consortium name="The Broad Institute Genome Sequencing Center for Infectious Disease"/>
            <person name="Wu L."/>
            <person name="Ma J."/>
        </authorList>
    </citation>
    <scope>NUCLEOTIDE SEQUENCE [LARGE SCALE GENOMIC DNA]</scope>
    <source>
        <strain evidence="9">Q85</strain>
    </source>
</reference>
<evidence type="ECO:0000256" key="1">
    <source>
        <dbReference type="ARBA" id="ARBA00010577"/>
    </source>
</evidence>
<keyword evidence="8" id="KW-0969">Cilium</keyword>
<keyword evidence="8" id="KW-0966">Cell projection</keyword>
<dbReference type="InterPro" id="IPR005648">
    <property type="entry name" value="FlgD"/>
</dbReference>
<dbReference type="Proteomes" id="UP001597283">
    <property type="component" value="Unassembled WGS sequence"/>
</dbReference>
<keyword evidence="8" id="KW-0282">Flagellum</keyword>
<name>A0ABW4N7H6_9SPHN</name>
<gene>
    <name evidence="8" type="ORF">ACFSC3_00760</name>
</gene>
<comment type="caution">
    <text evidence="8">The sequence shown here is derived from an EMBL/GenBank/DDBJ whole genome shotgun (WGS) entry which is preliminary data.</text>
</comment>
<dbReference type="EMBL" id="JBHUFC010000001">
    <property type="protein sequence ID" value="MFD1786092.1"/>
    <property type="molecule type" value="Genomic_DNA"/>
</dbReference>
<evidence type="ECO:0000256" key="2">
    <source>
        <dbReference type="ARBA" id="ARBA00016013"/>
    </source>
</evidence>
<protein>
    <recommendedName>
        <fullName evidence="2 5">Basal-body rod modification protein FlgD</fullName>
    </recommendedName>
</protein>
<dbReference type="Gene3D" id="2.30.30.910">
    <property type="match status" value="1"/>
</dbReference>
<feature type="domain" description="FlgD/Vpr Ig-like" evidence="6">
    <location>
        <begin position="120"/>
        <end position="190"/>
    </location>
</feature>
<evidence type="ECO:0000313" key="9">
    <source>
        <dbReference type="Proteomes" id="UP001597283"/>
    </source>
</evidence>
<comment type="function">
    <text evidence="4 5">Required for flagellar hook formation. May act as a scaffolding protein.</text>
</comment>
<dbReference type="Gene3D" id="2.60.40.4070">
    <property type="match status" value="1"/>
</dbReference>
<evidence type="ECO:0000256" key="5">
    <source>
        <dbReference type="RuleBase" id="RU362076"/>
    </source>
</evidence>
<dbReference type="Pfam" id="PF13860">
    <property type="entry name" value="FlgD_ig"/>
    <property type="match status" value="1"/>
</dbReference>
<evidence type="ECO:0000259" key="7">
    <source>
        <dbReference type="Pfam" id="PF13861"/>
    </source>
</evidence>
<accession>A0ABW4N7H6</accession>
<comment type="similarity">
    <text evidence="1 5">Belongs to the FlgD family.</text>
</comment>
<dbReference type="Pfam" id="PF13861">
    <property type="entry name" value="FLgD_tudor"/>
    <property type="match status" value="1"/>
</dbReference>
<dbReference type="RefSeq" id="WP_380937747.1">
    <property type="nucleotide sequence ID" value="NZ_JBHUFC010000001.1"/>
</dbReference>
<evidence type="ECO:0000259" key="6">
    <source>
        <dbReference type="Pfam" id="PF13860"/>
    </source>
</evidence>
<organism evidence="8 9">
    <name type="scientific">Sphingomonas floccifaciens</name>
    <dbReference type="NCBI Taxonomy" id="1844115"/>
    <lineage>
        <taxon>Bacteria</taxon>
        <taxon>Pseudomonadati</taxon>
        <taxon>Pseudomonadota</taxon>
        <taxon>Alphaproteobacteria</taxon>
        <taxon>Sphingomonadales</taxon>
        <taxon>Sphingomonadaceae</taxon>
        <taxon>Sphingomonas</taxon>
    </lineage>
</organism>
<dbReference type="InterPro" id="IPR025965">
    <property type="entry name" value="FlgD/Vpr_Ig-like"/>
</dbReference>
<evidence type="ECO:0000256" key="3">
    <source>
        <dbReference type="ARBA" id="ARBA00022795"/>
    </source>
</evidence>
<dbReference type="InterPro" id="IPR025963">
    <property type="entry name" value="FLgD_Tudor"/>
</dbReference>
<dbReference type="Pfam" id="PF03963">
    <property type="entry name" value="FlgD"/>
    <property type="match status" value="1"/>
</dbReference>
<keyword evidence="3 5" id="KW-1005">Bacterial flagellum biogenesis</keyword>
<keyword evidence="9" id="KW-1185">Reference proteome</keyword>
<feature type="domain" description="FlgD Tudor-like" evidence="7">
    <location>
        <begin position="98"/>
        <end position="231"/>
    </location>
</feature>
<evidence type="ECO:0000256" key="4">
    <source>
        <dbReference type="ARBA" id="ARBA00024746"/>
    </source>
</evidence>